<reference evidence="6 7" key="1">
    <citation type="submission" date="2015-03" db="EMBL/GenBank/DDBJ databases">
        <title>Genome Sequence of Kiloniella spongiae MEBiC09566, isolated from a marine sponge.</title>
        <authorList>
            <person name="Shao Z."/>
            <person name="Wang L."/>
            <person name="Li X."/>
        </authorList>
    </citation>
    <scope>NUCLEOTIDE SEQUENCE [LARGE SCALE GENOMIC DNA]</scope>
    <source>
        <strain evidence="6 7">MEBiC09566</strain>
    </source>
</reference>
<evidence type="ECO:0000256" key="3">
    <source>
        <dbReference type="ARBA" id="ARBA00023125"/>
    </source>
</evidence>
<dbReference type="FunFam" id="1.10.10.10:FF:000038">
    <property type="entry name" value="Glycine cleavage system transcriptional activator"/>
    <property type="match status" value="1"/>
</dbReference>
<dbReference type="GO" id="GO:0006351">
    <property type="term" value="P:DNA-templated transcription"/>
    <property type="evidence" value="ECO:0007669"/>
    <property type="project" value="TreeGrafter"/>
</dbReference>
<dbReference type="Gene3D" id="3.40.190.10">
    <property type="entry name" value="Periplasmic binding protein-like II"/>
    <property type="match status" value="2"/>
</dbReference>
<dbReference type="SUPFAM" id="SSF46785">
    <property type="entry name" value="Winged helix' DNA-binding domain"/>
    <property type="match status" value="1"/>
</dbReference>
<dbReference type="GO" id="GO:0043565">
    <property type="term" value="F:sequence-specific DNA binding"/>
    <property type="evidence" value="ECO:0007669"/>
    <property type="project" value="TreeGrafter"/>
</dbReference>
<dbReference type="InterPro" id="IPR036388">
    <property type="entry name" value="WH-like_DNA-bd_sf"/>
</dbReference>
<evidence type="ECO:0000256" key="2">
    <source>
        <dbReference type="ARBA" id="ARBA00023015"/>
    </source>
</evidence>
<evidence type="ECO:0000256" key="4">
    <source>
        <dbReference type="ARBA" id="ARBA00023163"/>
    </source>
</evidence>
<dbReference type="Pfam" id="PF03466">
    <property type="entry name" value="LysR_substrate"/>
    <property type="match status" value="1"/>
</dbReference>
<dbReference type="InterPro" id="IPR058163">
    <property type="entry name" value="LysR-type_TF_proteobact-type"/>
</dbReference>
<comment type="similarity">
    <text evidence="1">Belongs to the LysR transcriptional regulatory family.</text>
</comment>
<evidence type="ECO:0000313" key="7">
    <source>
        <dbReference type="Proteomes" id="UP000035444"/>
    </source>
</evidence>
<dbReference type="PANTHER" id="PTHR30537:SF74">
    <property type="entry name" value="HTH-TYPE TRANSCRIPTIONAL REGULATOR TRPI"/>
    <property type="match status" value="1"/>
</dbReference>
<organism evidence="6 7">
    <name type="scientific">Kiloniella spongiae</name>
    <dbReference type="NCBI Taxonomy" id="1489064"/>
    <lineage>
        <taxon>Bacteria</taxon>
        <taxon>Pseudomonadati</taxon>
        <taxon>Pseudomonadota</taxon>
        <taxon>Alphaproteobacteria</taxon>
        <taxon>Rhodospirillales</taxon>
        <taxon>Kiloniellaceae</taxon>
        <taxon>Kiloniella</taxon>
    </lineage>
</organism>
<dbReference type="InterPro" id="IPR036390">
    <property type="entry name" value="WH_DNA-bd_sf"/>
</dbReference>
<dbReference type="PROSITE" id="PS50931">
    <property type="entry name" value="HTH_LYSR"/>
    <property type="match status" value="1"/>
</dbReference>
<dbReference type="PANTHER" id="PTHR30537">
    <property type="entry name" value="HTH-TYPE TRANSCRIPTIONAL REGULATOR"/>
    <property type="match status" value="1"/>
</dbReference>
<keyword evidence="7" id="KW-1185">Reference proteome</keyword>
<sequence length="287" mass="32129">MNGQNLPPLNWLRAFEASARHLSFTGAARELNMTQSAVSQQIKSLEQSLGLPLFVRQPRVLLLTEAGENYLPIIQDAFERLQSGTLSLTGGDRGQRLTLQCNMSFSVFWLTPRLSRLFDRYPWLTLNVVPELWTNSTEPSASLLIRFGRDVARETDAKLLSQGHFYPVCAPTIAEGVDWHKDRLFDCSGITCSWNAWLGDQKTSLPEGKSINLASTYSISINAAVHGAGLAMGHDVLVQDLMAQGCLVKPFDHEVPMQEAYYLMQPARHSQTPASRAFIEWLEEEFS</sequence>
<dbReference type="PRINTS" id="PR00039">
    <property type="entry name" value="HTHLYSR"/>
</dbReference>
<dbReference type="GO" id="GO:0003700">
    <property type="term" value="F:DNA-binding transcription factor activity"/>
    <property type="evidence" value="ECO:0007669"/>
    <property type="project" value="InterPro"/>
</dbReference>
<dbReference type="PATRIC" id="fig|1489064.4.peg.2181"/>
<dbReference type="AlphaFoldDB" id="A0A0H2MY79"/>
<dbReference type="EMBL" id="LAQL01000003">
    <property type="protein sequence ID" value="KLN61675.1"/>
    <property type="molecule type" value="Genomic_DNA"/>
</dbReference>
<dbReference type="InterPro" id="IPR000847">
    <property type="entry name" value="LysR_HTH_N"/>
</dbReference>
<dbReference type="Gene3D" id="1.10.10.10">
    <property type="entry name" value="Winged helix-like DNA-binding domain superfamily/Winged helix DNA-binding domain"/>
    <property type="match status" value="1"/>
</dbReference>
<dbReference type="OrthoDB" id="9813056at2"/>
<protein>
    <submittedName>
        <fullName evidence="6">LysR family transcriptional regulator</fullName>
    </submittedName>
</protein>
<dbReference type="RefSeq" id="WP_047763010.1">
    <property type="nucleotide sequence ID" value="NZ_LAQL01000003.1"/>
</dbReference>
<gene>
    <name evidence="6" type="ORF">WH96_04890</name>
</gene>
<evidence type="ECO:0000313" key="6">
    <source>
        <dbReference type="EMBL" id="KLN61675.1"/>
    </source>
</evidence>
<keyword evidence="2" id="KW-0805">Transcription regulation</keyword>
<comment type="caution">
    <text evidence="6">The sequence shown here is derived from an EMBL/GenBank/DDBJ whole genome shotgun (WGS) entry which is preliminary data.</text>
</comment>
<keyword evidence="4" id="KW-0804">Transcription</keyword>
<feature type="domain" description="HTH lysR-type" evidence="5">
    <location>
        <begin position="7"/>
        <end position="64"/>
    </location>
</feature>
<evidence type="ECO:0000259" key="5">
    <source>
        <dbReference type="PROSITE" id="PS50931"/>
    </source>
</evidence>
<keyword evidence="3" id="KW-0238">DNA-binding</keyword>
<accession>A0A0H2MY79</accession>
<dbReference type="SUPFAM" id="SSF53850">
    <property type="entry name" value="Periplasmic binding protein-like II"/>
    <property type="match status" value="1"/>
</dbReference>
<dbReference type="Pfam" id="PF00126">
    <property type="entry name" value="HTH_1"/>
    <property type="match status" value="1"/>
</dbReference>
<dbReference type="STRING" id="1489064.WH96_04890"/>
<proteinExistence type="inferred from homology"/>
<dbReference type="Proteomes" id="UP000035444">
    <property type="component" value="Unassembled WGS sequence"/>
</dbReference>
<dbReference type="InterPro" id="IPR005119">
    <property type="entry name" value="LysR_subst-bd"/>
</dbReference>
<evidence type="ECO:0000256" key="1">
    <source>
        <dbReference type="ARBA" id="ARBA00009437"/>
    </source>
</evidence>
<name>A0A0H2MY79_9PROT</name>